<name>A0AAN9SNK4_PSOTE</name>
<feature type="transmembrane region" description="Helical" evidence="1">
    <location>
        <begin position="6"/>
        <end position="26"/>
    </location>
</feature>
<protein>
    <submittedName>
        <fullName evidence="2">Uncharacterized protein</fullName>
    </submittedName>
</protein>
<keyword evidence="1" id="KW-0812">Transmembrane</keyword>
<keyword evidence="1" id="KW-0472">Membrane</keyword>
<evidence type="ECO:0000313" key="3">
    <source>
        <dbReference type="Proteomes" id="UP001386955"/>
    </source>
</evidence>
<reference evidence="2 3" key="1">
    <citation type="submission" date="2024-01" db="EMBL/GenBank/DDBJ databases">
        <title>The genomes of 5 underutilized Papilionoideae crops provide insights into root nodulation and disease resistanc.</title>
        <authorList>
            <person name="Jiang F."/>
        </authorList>
    </citation>
    <scope>NUCLEOTIDE SEQUENCE [LARGE SCALE GENOMIC DNA]</scope>
    <source>
        <strain evidence="2">DUOXIRENSHENG_FW03</strain>
        <tissue evidence="2">Leaves</tissue>
    </source>
</reference>
<keyword evidence="3" id="KW-1185">Reference proteome</keyword>
<dbReference type="Proteomes" id="UP001386955">
    <property type="component" value="Unassembled WGS sequence"/>
</dbReference>
<organism evidence="2 3">
    <name type="scientific">Psophocarpus tetragonolobus</name>
    <name type="common">Winged bean</name>
    <name type="synonym">Dolichos tetragonolobus</name>
    <dbReference type="NCBI Taxonomy" id="3891"/>
    <lineage>
        <taxon>Eukaryota</taxon>
        <taxon>Viridiplantae</taxon>
        <taxon>Streptophyta</taxon>
        <taxon>Embryophyta</taxon>
        <taxon>Tracheophyta</taxon>
        <taxon>Spermatophyta</taxon>
        <taxon>Magnoliopsida</taxon>
        <taxon>eudicotyledons</taxon>
        <taxon>Gunneridae</taxon>
        <taxon>Pentapetalae</taxon>
        <taxon>rosids</taxon>
        <taxon>fabids</taxon>
        <taxon>Fabales</taxon>
        <taxon>Fabaceae</taxon>
        <taxon>Papilionoideae</taxon>
        <taxon>50 kb inversion clade</taxon>
        <taxon>NPAAA clade</taxon>
        <taxon>indigoferoid/millettioid clade</taxon>
        <taxon>Phaseoleae</taxon>
        <taxon>Psophocarpus</taxon>
    </lineage>
</organism>
<gene>
    <name evidence="2" type="ORF">VNO78_11234</name>
</gene>
<evidence type="ECO:0000256" key="1">
    <source>
        <dbReference type="SAM" id="Phobius"/>
    </source>
</evidence>
<dbReference type="AlphaFoldDB" id="A0AAN9SNK4"/>
<proteinExistence type="predicted"/>
<sequence>MHACYMMIVLILPFHSIVPFMMIQIARTRIKGNARENRTRWGGNGPHVDKGTEINKYPQLLLVLSEANSQKLHQFFHRPQAFVV</sequence>
<comment type="caution">
    <text evidence="2">The sequence shown here is derived from an EMBL/GenBank/DDBJ whole genome shotgun (WGS) entry which is preliminary data.</text>
</comment>
<keyword evidence="1" id="KW-1133">Transmembrane helix</keyword>
<dbReference type="EMBL" id="JAYMYS010000003">
    <property type="protein sequence ID" value="KAK7400035.1"/>
    <property type="molecule type" value="Genomic_DNA"/>
</dbReference>
<accession>A0AAN9SNK4</accession>
<evidence type="ECO:0000313" key="2">
    <source>
        <dbReference type="EMBL" id="KAK7400035.1"/>
    </source>
</evidence>